<evidence type="ECO:0000313" key="3">
    <source>
        <dbReference type="EMBL" id="KAF5327241.1"/>
    </source>
</evidence>
<sequence length="768" mass="86073">MWDNTGNGKTEIPKPPGDPWRICLEPLLLEDRAKCEAWRDEMQNLLIFAGLFSAVVTAFVIQSCQDLQPDNGNQAVNLLATLLSSQTMMSGSTEPTIINPASIQWNNTLSLEAHISKSTVRVNVCWLTSLILSLITVLIGIVSLQWIREYQNYPTNLSPKRAFATRNLRYEGLHNWLVPELFASLPLLLQTAVALFLVGLADFLIHLNVIVAIPAVALTAVTLTFLLLTTMMPALQALWMLNIKDVTSIPSQCPYKSPQSWAFLCLASSHILRTILITGYDVALFLLFISPLRTIYPLFPSIRAFIRGIKSYLGISATLQHLGPLKTWNAYDGFWLDGRQRLYIKPPQPSTYFPKMGEVTDCDAARGVAHVVDGRAQDEYVAISVYHCFQELPTSVIRDDIFDIMTRRLQGSLPQTSSQTGRKCYLLADSDTGLIRSENEMLLLGRLPQTTQAYPLHAFRRRQLQLFVKLLSQILIDSSGTRLPCESPTHRGQHATRKRMSMGRLVVPACLKTVEALAILPERISEDIKQDLIHIFDNLMKKSIAVGNEDYETHACFYEETAGDFMQLMQVITMSILNSSQSAAPSDSQYASRLAQILNTLNREVMKRSRTSKRCVVYLSILYVSRFRASDWPTLQRASEELSAAFQDLVESLNTLGLSTFNFALGRTFYQAGCKALVKAVLTAGQLEHLSVAPQCVTGGRDLVIDMGEYSKDLTHNPHQSPENSRACIAKRASWGITHKKASRQFANNSDMVNRGFFLTDLYVVHLW</sequence>
<dbReference type="EMBL" id="JAACJJ010000014">
    <property type="protein sequence ID" value="KAF5327241.1"/>
    <property type="molecule type" value="Genomic_DNA"/>
</dbReference>
<proteinExistence type="predicted"/>
<evidence type="ECO:0000256" key="1">
    <source>
        <dbReference type="SAM" id="Phobius"/>
    </source>
</evidence>
<keyword evidence="1" id="KW-0472">Membrane</keyword>
<protein>
    <recommendedName>
        <fullName evidence="2">DUF6535 domain-containing protein</fullName>
    </recommendedName>
</protein>
<dbReference type="Proteomes" id="UP000567179">
    <property type="component" value="Unassembled WGS sequence"/>
</dbReference>
<dbReference type="InterPro" id="IPR045338">
    <property type="entry name" value="DUF6535"/>
</dbReference>
<reference evidence="3 4" key="1">
    <citation type="journal article" date="2020" name="ISME J.">
        <title>Uncovering the hidden diversity of litter-decomposition mechanisms in mushroom-forming fungi.</title>
        <authorList>
            <person name="Floudas D."/>
            <person name="Bentzer J."/>
            <person name="Ahren D."/>
            <person name="Johansson T."/>
            <person name="Persson P."/>
            <person name="Tunlid A."/>
        </authorList>
    </citation>
    <scope>NUCLEOTIDE SEQUENCE [LARGE SCALE GENOMIC DNA]</scope>
    <source>
        <strain evidence="3 4">CBS 101986</strain>
    </source>
</reference>
<name>A0A8H5BQK8_9AGAR</name>
<keyword evidence="4" id="KW-1185">Reference proteome</keyword>
<feature type="transmembrane region" description="Helical" evidence="1">
    <location>
        <begin position="181"/>
        <end position="205"/>
    </location>
</feature>
<dbReference type="Pfam" id="PF20153">
    <property type="entry name" value="DUF6535"/>
    <property type="match status" value="1"/>
</dbReference>
<keyword evidence="1" id="KW-0812">Transmembrane</keyword>
<organism evidence="3 4">
    <name type="scientific">Psilocybe cf. subviscida</name>
    <dbReference type="NCBI Taxonomy" id="2480587"/>
    <lineage>
        <taxon>Eukaryota</taxon>
        <taxon>Fungi</taxon>
        <taxon>Dikarya</taxon>
        <taxon>Basidiomycota</taxon>
        <taxon>Agaricomycotina</taxon>
        <taxon>Agaricomycetes</taxon>
        <taxon>Agaricomycetidae</taxon>
        <taxon>Agaricales</taxon>
        <taxon>Agaricineae</taxon>
        <taxon>Strophariaceae</taxon>
        <taxon>Psilocybe</taxon>
    </lineage>
</organism>
<keyword evidence="1" id="KW-1133">Transmembrane helix</keyword>
<feature type="transmembrane region" description="Helical" evidence="1">
    <location>
        <begin position="124"/>
        <end position="147"/>
    </location>
</feature>
<evidence type="ECO:0000313" key="4">
    <source>
        <dbReference type="Proteomes" id="UP000567179"/>
    </source>
</evidence>
<feature type="domain" description="DUF6535" evidence="2">
    <location>
        <begin position="20"/>
        <end position="205"/>
    </location>
</feature>
<feature type="transmembrane region" description="Helical" evidence="1">
    <location>
        <begin position="217"/>
        <end position="241"/>
    </location>
</feature>
<comment type="caution">
    <text evidence="3">The sequence shown here is derived from an EMBL/GenBank/DDBJ whole genome shotgun (WGS) entry which is preliminary data.</text>
</comment>
<dbReference type="OrthoDB" id="3219854at2759"/>
<accession>A0A8H5BQK8</accession>
<evidence type="ECO:0000259" key="2">
    <source>
        <dbReference type="Pfam" id="PF20153"/>
    </source>
</evidence>
<dbReference type="AlphaFoldDB" id="A0A8H5BQK8"/>
<gene>
    <name evidence="3" type="ORF">D9619_004760</name>
</gene>